<keyword evidence="9" id="KW-1185">Reference proteome</keyword>
<evidence type="ECO:0000256" key="6">
    <source>
        <dbReference type="SAM" id="Coils"/>
    </source>
</evidence>
<feature type="domain" description="PLD phosphodiesterase" evidence="7">
    <location>
        <begin position="1190"/>
        <end position="1217"/>
    </location>
</feature>
<keyword evidence="6" id="KW-0175">Coiled coil</keyword>
<dbReference type="Pfam" id="PF13086">
    <property type="entry name" value="AAA_11"/>
    <property type="match status" value="1"/>
</dbReference>
<dbReference type="InterPro" id="IPR041679">
    <property type="entry name" value="DNA2/NAM7-like_C"/>
</dbReference>
<comment type="caution">
    <text evidence="8">The sequence shown here is derived from an EMBL/GenBank/DDBJ whole genome shotgun (WGS) entry which is preliminary data.</text>
</comment>
<accession>A0ABS2Q175</accession>
<sequence>MTITAILQYFKDYEDQIRHKQSRLNPKAGHDVSSDILKQPEELLEYLKEQKVKRLRDFIKGKEKQLEFNQPLNRILEKAILQNEPRILDDAISFSNEAVRSEIIKHAQELANDSFWVCYPVQENKETRRPLLTFEITIRHEALTIESIHVHREACMLVIAYLTDTSVREAEKIYEKDIQRLLGQIENMNPPDAIEAVIKNIDQMIFKSFPSDKLSSIKEFKEYAGWSQLATAFVTTEEISGFYSPPFRQEIELVQKKANGNWPPLLASYLIGGGKEKTYDKIKNENYFHLGSYTDEYPVNLKQWHIVGNLNNIRLLAVNGPPGTGKTTLLKEMIADTFVQKTQRLIDIWDKEWTLTKNGKTQSYISPLKGKNKDSIIVTSTNNKAVDNIGKELLAEIPYFERLASDNSEMKGLFCARLGNNKNVQAFKQNVLTALMNALQNEENEKYFNSNQAVEQFQIIAERLRELEASIYSYSRYTQLCKDKGLLNKDGTHHLKLEKAKAELERAQQAEQSIKKQLGDLYQDQASQTADQKSLQEDCSALEEKERALYKILEEYRIYRKQKWLAFLPKRKRLFQKYPTEAYIQDQIIEIKQKLSHKREALERCGQYLLNLSDEMDKCKKRLEQMTLDCYEAQKQWDEQYALNQLLNQWQEAKENLETQLKTDNISALDIYSLVNHKTVLKQRHSLFMQALRVHEHYIWKNRKQILHNLKLVIKDNRWFSPFFRNSQIVLEDLEESLRGVWETFFLCFPVATTTLHSFKASQFPMLENLIDLLLVDESGQILPHYLVSPLYRSSRAVIVGDIAQIDPVRTISVEMSDLKPDVPESLQDMIDISSNSAQHYADRHSDIYEIMAEERVGVILEEHRRCESSIAAFSNHYVYQDKLTIIKEDNNDKLFANNLVAIDVRGKQTSNNVNEKEAALCEKIVQEFINRFGDHVKNDIGIITPFRNQAEYLRNSIKGIDIGTVHTFQGQEKKYILFSAVVNQKLTHFVGERPNLLNVALTRGKEQVIYLGNLDTALSSGNFLAKVVRTIQKRGRVFSLFNTSWNSNDMKEAEKVFRLFTDAATVKDTPFGRYLAEKFPKKMITDPRTHFQTLLHALESAQNSIQIISPWINPWIDIKLFEKLKWALDHNKQVSIMFGYNKTNATLEEIEKIYKADVSFNRKNALKNKERYIRVLRFLKCRLENRLIYRPPLHTKLLLVDDQYMLIGSHNWLSNDGSHANRKDEVSVIVTDKMSIDYVKSHYGLEVNGGAQT</sequence>
<dbReference type="Pfam" id="PF13091">
    <property type="entry name" value="PLDc_2"/>
    <property type="match status" value="1"/>
</dbReference>
<evidence type="ECO:0000256" key="4">
    <source>
        <dbReference type="ARBA" id="ARBA00022806"/>
    </source>
</evidence>
<dbReference type="SUPFAM" id="SSF52540">
    <property type="entry name" value="P-loop containing nucleoside triphosphate hydrolases"/>
    <property type="match status" value="1"/>
</dbReference>
<dbReference type="PANTHER" id="PTHR43788">
    <property type="entry name" value="DNA2/NAM7 HELICASE FAMILY MEMBER"/>
    <property type="match status" value="1"/>
</dbReference>
<keyword evidence="5" id="KW-0067">ATP-binding</keyword>
<keyword evidence="2" id="KW-0547">Nucleotide-binding</keyword>
<dbReference type="PROSITE" id="PS50035">
    <property type="entry name" value="PLD"/>
    <property type="match status" value="1"/>
</dbReference>
<proteinExistence type="inferred from homology"/>
<dbReference type="InterPro" id="IPR025202">
    <property type="entry name" value="PLD-like_dom"/>
</dbReference>
<organism evidence="8 9">
    <name type="scientific">Scopulibacillus daqui</name>
    <dbReference type="NCBI Taxonomy" id="1469162"/>
    <lineage>
        <taxon>Bacteria</taxon>
        <taxon>Bacillati</taxon>
        <taxon>Bacillota</taxon>
        <taxon>Bacilli</taxon>
        <taxon>Bacillales</taxon>
        <taxon>Sporolactobacillaceae</taxon>
        <taxon>Scopulibacillus</taxon>
    </lineage>
</organism>
<evidence type="ECO:0000313" key="8">
    <source>
        <dbReference type="EMBL" id="MBM7645971.1"/>
    </source>
</evidence>
<dbReference type="RefSeq" id="WP_205003874.1">
    <property type="nucleotide sequence ID" value="NZ_JAFBER010000014.1"/>
</dbReference>
<dbReference type="Gene3D" id="3.30.870.10">
    <property type="entry name" value="Endonuclease Chain A"/>
    <property type="match status" value="1"/>
</dbReference>
<dbReference type="EMBL" id="JAFBER010000014">
    <property type="protein sequence ID" value="MBM7645971.1"/>
    <property type="molecule type" value="Genomic_DNA"/>
</dbReference>
<dbReference type="PANTHER" id="PTHR43788:SF8">
    <property type="entry name" value="DNA-BINDING PROTEIN SMUBP-2"/>
    <property type="match status" value="1"/>
</dbReference>
<evidence type="ECO:0000259" key="7">
    <source>
        <dbReference type="PROSITE" id="PS50035"/>
    </source>
</evidence>
<gene>
    <name evidence="8" type="ORF">JOD45_002196</name>
</gene>
<dbReference type="InterPro" id="IPR050534">
    <property type="entry name" value="Coronavir_polyprotein_1ab"/>
</dbReference>
<reference evidence="8 9" key="1">
    <citation type="submission" date="2021-01" db="EMBL/GenBank/DDBJ databases">
        <title>Genomic Encyclopedia of Type Strains, Phase IV (KMG-IV): sequencing the most valuable type-strain genomes for metagenomic binning, comparative biology and taxonomic classification.</title>
        <authorList>
            <person name="Goeker M."/>
        </authorList>
    </citation>
    <scope>NUCLEOTIDE SEQUENCE [LARGE SCALE GENOMIC DNA]</scope>
    <source>
        <strain evidence="8 9">DSM 28236</strain>
    </source>
</reference>
<keyword evidence="4" id="KW-0347">Helicase</keyword>
<dbReference type="InterPro" id="IPR047187">
    <property type="entry name" value="SF1_C_Upf1"/>
</dbReference>
<dbReference type="InterPro" id="IPR041677">
    <property type="entry name" value="DNA2/NAM7_AAA_11"/>
</dbReference>
<evidence type="ECO:0000313" key="9">
    <source>
        <dbReference type="Proteomes" id="UP000808914"/>
    </source>
</evidence>
<protein>
    <recommendedName>
        <fullName evidence="7">PLD phosphodiesterase domain-containing protein</fullName>
    </recommendedName>
</protein>
<dbReference type="InterPro" id="IPR001736">
    <property type="entry name" value="PLipase_D/transphosphatidylase"/>
</dbReference>
<evidence type="ECO:0000256" key="1">
    <source>
        <dbReference type="ARBA" id="ARBA00007913"/>
    </source>
</evidence>
<dbReference type="SUPFAM" id="SSF56024">
    <property type="entry name" value="Phospholipase D/nuclease"/>
    <property type="match status" value="1"/>
</dbReference>
<keyword evidence="3" id="KW-0378">Hydrolase</keyword>
<dbReference type="Proteomes" id="UP000808914">
    <property type="component" value="Unassembled WGS sequence"/>
</dbReference>
<evidence type="ECO:0000256" key="2">
    <source>
        <dbReference type="ARBA" id="ARBA00022741"/>
    </source>
</evidence>
<dbReference type="InterPro" id="IPR027417">
    <property type="entry name" value="P-loop_NTPase"/>
</dbReference>
<dbReference type="Pfam" id="PF13087">
    <property type="entry name" value="AAA_12"/>
    <property type="match status" value="1"/>
</dbReference>
<dbReference type="CDD" id="cd18808">
    <property type="entry name" value="SF1_C_Upf1"/>
    <property type="match status" value="1"/>
</dbReference>
<feature type="coiled-coil region" evidence="6">
    <location>
        <begin position="609"/>
        <end position="667"/>
    </location>
</feature>
<name>A0ABS2Q175_9BACL</name>
<evidence type="ECO:0000256" key="5">
    <source>
        <dbReference type="ARBA" id="ARBA00022840"/>
    </source>
</evidence>
<evidence type="ECO:0000256" key="3">
    <source>
        <dbReference type="ARBA" id="ARBA00022801"/>
    </source>
</evidence>
<comment type="similarity">
    <text evidence="1">Belongs to the DNA2/NAM7 helicase family.</text>
</comment>
<dbReference type="Gene3D" id="3.40.50.300">
    <property type="entry name" value="P-loop containing nucleotide triphosphate hydrolases"/>
    <property type="match status" value="3"/>
</dbReference>